<keyword evidence="3" id="KW-0687">Ribonucleoprotein</keyword>
<keyword evidence="4" id="KW-0496">Mitochondrion</keyword>
<dbReference type="Pfam" id="PF00318">
    <property type="entry name" value="Ribosomal_S2"/>
    <property type="match status" value="1"/>
</dbReference>
<dbReference type="InterPro" id="IPR018130">
    <property type="entry name" value="Ribosomal_uS2_CS"/>
</dbReference>
<dbReference type="GO" id="GO:0005763">
    <property type="term" value="C:mitochondrial small ribosomal subunit"/>
    <property type="evidence" value="ECO:0007669"/>
    <property type="project" value="TreeGrafter"/>
</dbReference>
<organism evidence="4">
    <name type="scientific">Prototheca wickerhamii</name>
    <dbReference type="NCBI Taxonomy" id="3111"/>
    <lineage>
        <taxon>Eukaryota</taxon>
        <taxon>Viridiplantae</taxon>
        <taxon>Chlorophyta</taxon>
        <taxon>core chlorophytes</taxon>
        <taxon>Trebouxiophyceae</taxon>
        <taxon>Chlorellales</taxon>
        <taxon>Chlorellaceae</taxon>
        <taxon>Prototheca</taxon>
    </lineage>
</organism>
<accession>A0A873HWD6</accession>
<dbReference type="Gene3D" id="1.10.287.610">
    <property type="entry name" value="Helix hairpin bin"/>
    <property type="match status" value="1"/>
</dbReference>
<dbReference type="InterPro" id="IPR005706">
    <property type="entry name" value="Ribosomal_uS2_bac/mit/plastid"/>
</dbReference>
<name>A0A873HWD6_PROWI</name>
<dbReference type="InterPro" id="IPR023591">
    <property type="entry name" value="Ribosomal_uS2_flav_dom_sf"/>
</dbReference>
<dbReference type="NCBIfam" id="TIGR01011">
    <property type="entry name" value="rpsB_bact"/>
    <property type="match status" value="1"/>
</dbReference>
<evidence type="ECO:0000256" key="1">
    <source>
        <dbReference type="ARBA" id="ARBA00006242"/>
    </source>
</evidence>
<dbReference type="PANTHER" id="PTHR12534:SF0">
    <property type="entry name" value="SMALL RIBOSOMAL SUBUNIT PROTEIN US2M"/>
    <property type="match status" value="1"/>
</dbReference>
<dbReference type="GO" id="GO:0003735">
    <property type="term" value="F:structural constituent of ribosome"/>
    <property type="evidence" value="ECO:0007669"/>
    <property type="project" value="InterPro"/>
</dbReference>
<protein>
    <submittedName>
        <fullName evidence="4">Ribosomal protein S2</fullName>
    </submittedName>
</protein>
<proteinExistence type="inferred from homology"/>
<geneLocation type="mitochondrion" evidence="4"/>
<dbReference type="HAMAP" id="MF_00291_B">
    <property type="entry name" value="Ribosomal_uS2_B"/>
    <property type="match status" value="1"/>
</dbReference>
<dbReference type="EMBL" id="MN794237">
    <property type="protein sequence ID" value="QOZ41751.1"/>
    <property type="molecule type" value="Genomic_DNA"/>
</dbReference>
<sequence>MQEYTNLKSSNTIKKDQLVNNLEISSSYYNSSVHIGHRPVPLTETKPWHPSMAPYQLGIRKKITISNVQQTKKALARAFYILTKILENGGSLLIVNTNPAFYDLSVNSMKYMEKNLPAHSLLSVSHCFYKWVGGTLTNYKQISKSIYSYLKFSQRFGKILDKYKINFPRYEKVQKSFQGYGYIVNNNTTGETLSNNVSTSIKMSLQTKPDIIFLFNPGENQHLIREANRLQIPIIACTDSSSSSLGIAYPIPGNNGSIDFNLYLFKKIYKVLAFVSSKKLNDLINQSNKNIN</sequence>
<dbReference type="Gene3D" id="3.40.50.10490">
    <property type="entry name" value="Glucose-6-phosphate isomerase like protein, domain 1"/>
    <property type="match status" value="1"/>
</dbReference>
<dbReference type="GO" id="GO:0006412">
    <property type="term" value="P:translation"/>
    <property type="evidence" value="ECO:0007669"/>
    <property type="project" value="InterPro"/>
</dbReference>
<dbReference type="AlphaFoldDB" id="A0A873HWD6"/>
<dbReference type="CDD" id="cd01425">
    <property type="entry name" value="RPS2"/>
    <property type="match status" value="1"/>
</dbReference>
<dbReference type="InterPro" id="IPR001865">
    <property type="entry name" value="Ribosomal_uS2"/>
</dbReference>
<reference evidence="4" key="1">
    <citation type="journal article" name="Front. Plant Sci.">
        <title>Sequencing and Analysis of the Complete Organellar Genomes of Prototheca wickerhamii.</title>
        <authorList>
            <person name="Bakula Z."/>
            <person name="Gromadka R."/>
            <person name="Gawor J."/>
            <person name="Siedlecki P."/>
            <person name="Pomorski J.J."/>
            <person name="Maciszewski K."/>
            <person name="Gromadka A."/>
            <person name="Karnkowska A."/>
            <person name="Jagielski T."/>
        </authorList>
    </citation>
    <scope>NUCLEOTIDE SEQUENCE</scope>
    <source>
        <strain evidence="4">DBVPG</strain>
    </source>
</reference>
<gene>
    <name evidence="4" type="primary">rps2</name>
    <name evidence="4" type="ORF">DBVPGmt_066</name>
</gene>
<dbReference type="PROSITE" id="PS00963">
    <property type="entry name" value="RIBOSOMAL_S2_2"/>
    <property type="match status" value="1"/>
</dbReference>
<evidence type="ECO:0000256" key="2">
    <source>
        <dbReference type="ARBA" id="ARBA00022980"/>
    </source>
</evidence>
<evidence type="ECO:0000313" key="4">
    <source>
        <dbReference type="EMBL" id="QOZ41751.1"/>
    </source>
</evidence>
<dbReference type="SUPFAM" id="SSF52313">
    <property type="entry name" value="Ribosomal protein S2"/>
    <property type="match status" value="1"/>
</dbReference>
<evidence type="ECO:0000256" key="3">
    <source>
        <dbReference type="ARBA" id="ARBA00023274"/>
    </source>
</evidence>
<comment type="similarity">
    <text evidence="1">Belongs to the universal ribosomal protein uS2 family.</text>
</comment>
<keyword evidence="2 4" id="KW-0689">Ribosomal protein</keyword>
<dbReference type="PANTHER" id="PTHR12534">
    <property type="entry name" value="30S RIBOSOMAL PROTEIN S2 PROKARYOTIC AND ORGANELLAR"/>
    <property type="match status" value="1"/>
</dbReference>